<keyword evidence="3" id="KW-1185">Reference proteome</keyword>
<sequence>MSSTSRPLFYVEYVSDEAATELLLNDVPQARFGGHAKFSGFIPVPLDLVRGRNMLELRFWAAPTRPIDPARPFATARLARFADGERAFDGGGDTIASLDLPGTEPVRTTFDSQEGPASWPWQAAEPTSPEMLVEKGFQPFVQRLAQAWFDGDPAPFLSASAMRFTDSEQAFRTRPASAMATQLDAWITGMGPLPPAARRLPPLVVRPCGQGRLIDLSAADGDPWLRRPDADGDVAKFTARVGYIGSAWQILR</sequence>
<feature type="region of interest" description="Disordered" evidence="1">
    <location>
        <begin position="99"/>
        <end position="120"/>
    </location>
</feature>
<gene>
    <name evidence="2" type="ORF">SAMN05192580_1900</name>
</gene>
<accession>A0A1I6KXP8</accession>
<evidence type="ECO:0000256" key="1">
    <source>
        <dbReference type="SAM" id="MobiDB-lite"/>
    </source>
</evidence>
<dbReference type="EMBL" id="FOZG01000002">
    <property type="protein sequence ID" value="SFR95999.1"/>
    <property type="molecule type" value="Genomic_DNA"/>
</dbReference>
<protein>
    <submittedName>
        <fullName evidence="2">Uncharacterized protein</fullName>
    </submittedName>
</protein>
<organism evidence="2 3">
    <name type="scientific">Sphingomonas jatrophae</name>
    <dbReference type="NCBI Taxonomy" id="1166337"/>
    <lineage>
        <taxon>Bacteria</taxon>
        <taxon>Pseudomonadati</taxon>
        <taxon>Pseudomonadota</taxon>
        <taxon>Alphaproteobacteria</taxon>
        <taxon>Sphingomonadales</taxon>
        <taxon>Sphingomonadaceae</taxon>
        <taxon>Sphingomonas</taxon>
    </lineage>
</organism>
<evidence type="ECO:0000313" key="3">
    <source>
        <dbReference type="Proteomes" id="UP000198824"/>
    </source>
</evidence>
<dbReference type="Proteomes" id="UP000198824">
    <property type="component" value="Unassembled WGS sequence"/>
</dbReference>
<evidence type="ECO:0000313" key="2">
    <source>
        <dbReference type="EMBL" id="SFR95999.1"/>
    </source>
</evidence>
<dbReference type="RefSeq" id="WP_093314009.1">
    <property type="nucleotide sequence ID" value="NZ_FOZG01000002.1"/>
</dbReference>
<reference evidence="2 3" key="1">
    <citation type="submission" date="2016-10" db="EMBL/GenBank/DDBJ databases">
        <authorList>
            <person name="de Groot N.N."/>
        </authorList>
    </citation>
    <scope>NUCLEOTIDE SEQUENCE [LARGE SCALE GENOMIC DNA]</scope>
    <source>
        <strain evidence="2 3">S5-249</strain>
    </source>
</reference>
<proteinExistence type="predicted"/>
<dbReference type="STRING" id="1166337.SAMN05192580_1900"/>
<name>A0A1I6KXP8_9SPHN</name>
<dbReference type="AlphaFoldDB" id="A0A1I6KXP8"/>